<sequence length="144" mass="17082">MWEMSTHNLRVNGHNYEDYIQATEMFDEVLDRNLWALEDEKIVWELTVSEHRKQRPRRIVELEKDIQGRRMYAEWYPEGDDEDEQGRKVKKAADIPKPPRHAETIKTFQQVVENISELATNVPQQLSRAQRAANVREEIANLPQ</sequence>
<keyword evidence="3" id="KW-1185">Reference proteome</keyword>
<dbReference type="Proteomes" id="UP001182556">
    <property type="component" value="Unassembled WGS sequence"/>
</dbReference>
<evidence type="ECO:0000313" key="2">
    <source>
        <dbReference type="EMBL" id="KAK1921956.1"/>
    </source>
</evidence>
<dbReference type="EMBL" id="JAODAN010000009">
    <property type="protein sequence ID" value="KAK1921956.1"/>
    <property type="molecule type" value="Genomic_DNA"/>
</dbReference>
<evidence type="ECO:0000313" key="3">
    <source>
        <dbReference type="Proteomes" id="UP001182556"/>
    </source>
</evidence>
<reference evidence="2" key="1">
    <citation type="submission" date="2023-02" db="EMBL/GenBank/DDBJ databases">
        <title>Identification and recombinant expression of a fungal hydrolase from Papiliotrema laurentii that hydrolyzes apple cutin and clears colloidal polyester polyurethane.</title>
        <authorList>
            <consortium name="DOE Joint Genome Institute"/>
            <person name="Roman V.A."/>
            <person name="Bojanowski C."/>
            <person name="Crable B.R."/>
            <person name="Wagner D.N."/>
            <person name="Hung C.S."/>
            <person name="Nadeau L.J."/>
            <person name="Schratz L."/>
            <person name="Haridas S."/>
            <person name="Pangilinan J."/>
            <person name="Lipzen A."/>
            <person name="Na H."/>
            <person name="Yan M."/>
            <person name="Ng V."/>
            <person name="Grigoriev I.V."/>
            <person name="Spatafora J.W."/>
            <person name="Barlow D."/>
            <person name="Biffinger J."/>
            <person name="Kelley-Loughnane N."/>
            <person name="Varaljay V.A."/>
            <person name="Crookes-Goodson W.J."/>
        </authorList>
    </citation>
    <scope>NUCLEOTIDE SEQUENCE</scope>
    <source>
        <strain evidence="2">5307AH</strain>
    </source>
</reference>
<name>A0AAD9FNA4_PAPLA</name>
<feature type="compositionally biased region" description="Basic and acidic residues" evidence="1">
    <location>
        <begin position="85"/>
        <end position="94"/>
    </location>
</feature>
<evidence type="ECO:0000256" key="1">
    <source>
        <dbReference type="SAM" id="MobiDB-lite"/>
    </source>
</evidence>
<comment type="caution">
    <text evidence="2">The sequence shown here is derived from an EMBL/GenBank/DDBJ whole genome shotgun (WGS) entry which is preliminary data.</text>
</comment>
<organism evidence="2 3">
    <name type="scientific">Papiliotrema laurentii</name>
    <name type="common">Cryptococcus laurentii</name>
    <dbReference type="NCBI Taxonomy" id="5418"/>
    <lineage>
        <taxon>Eukaryota</taxon>
        <taxon>Fungi</taxon>
        <taxon>Dikarya</taxon>
        <taxon>Basidiomycota</taxon>
        <taxon>Agaricomycotina</taxon>
        <taxon>Tremellomycetes</taxon>
        <taxon>Tremellales</taxon>
        <taxon>Rhynchogastremaceae</taxon>
        <taxon>Papiliotrema</taxon>
    </lineage>
</organism>
<gene>
    <name evidence="2" type="ORF">DB88DRAFT_375306</name>
</gene>
<feature type="region of interest" description="Disordered" evidence="1">
    <location>
        <begin position="76"/>
        <end position="101"/>
    </location>
</feature>
<protein>
    <submittedName>
        <fullName evidence="2">Uncharacterized protein</fullName>
    </submittedName>
</protein>
<accession>A0AAD9FNA4</accession>
<proteinExistence type="predicted"/>
<dbReference type="AlphaFoldDB" id="A0AAD9FNA4"/>